<feature type="compositionally biased region" description="Basic and acidic residues" evidence="1">
    <location>
        <begin position="1"/>
        <end position="19"/>
    </location>
</feature>
<comment type="caution">
    <text evidence="3">The sequence shown here is derived from an EMBL/GenBank/DDBJ whole genome shotgun (WGS) entry which is preliminary data.</text>
</comment>
<feature type="transmembrane region" description="Helical" evidence="2">
    <location>
        <begin position="66"/>
        <end position="90"/>
    </location>
</feature>
<dbReference type="EMBL" id="BAABRI010000020">
    <property type="protein sequence ID" value="GAA5484106.1"/>
    <property type="molecule type" value="Genomic_DNA"/>
</dbReference>
<dbReference type="Proteomes" id="UP001476282">
    <property type="component" value="Unassembled WGS sequence"/>
</dbReference>
<feature type="region of interest" description="Disordered" evidence="1">
    <location>
        <begin position="1"/>
        <end position="63"/>
    </location>
</feature>
<keyword evidence="2" id="KW-0812">Transmembrane</keyword>
<feature type="compositionally biased region" description="Basic residues" evidence="1">
    <location>
        <begin position="43"/>
        <end position="53"/>
    </location>
</feature>
<protein>
    <recommendedName>
        <fullName evidence="5">AsmA-like C-terminal domain-containing protein</fullName>
    </recommendedName>
</protein>
<gene>
    <name evidence="3" type="ORF">Hsar01_03345</name>
</gene>
<evidence type="ECO:0000256" key="1">
    <source>
        <dbReference type="SAM" id="MobiDB-lite"/>
    </source>
</evidence>
<evidence type="ECO:0000313" key="4">
    <source>
        <dbReference type="Proteomes" id="UP001476282"/>
    </source>
</evidence>
<proteinExistence type="predicted"/>
<organism evidence="3 4">
    <name type="scientific">Haloferula sargassicola</name>
    <dbReference type="NCBI Taxonomy" id="490096"/>
    <lineage>
        <taxon>Bacteria</taxon>
        <taxon>Pseudomonadati</taxon>
        <taxon>Verrucomicrobiota</taxon>
        <taxon>Verrucomicrobiia</taxon>
        <taxon>Verrucomicrobiales</taxon>
        <taxon>Verrucomicrobiaceae</taxon>
        <taxon>Haloferula</taxon>
    </lineage>
</organism>
<dbReference type="RefSeq" id="WP_353568204.1">
    <property type="nucleotide sequence ID" value="NZ_BAABRI010000020.1"/>
</dbReference>
<keyword evidence="2" id="KW-0472">Membrane</keyword>
<sequence length="510" mass="55430">MSSSEKDNYSIDEMLERLKSRSKPQAENEPELVTRPDGSQVYRVRKRKRRSRQPHKEKQAQHRRRMMVLISVATICVFLCGLGVLAWVLYLNGDAYQQKIEARIADTTGAGVELKSFRSTPLGVGAEAVLLNWPETRALRQVTARQVTGDLNLTSHLTGVWDGNRLRAGSVDIVVGAPSGEPVHEALGGPVPFRSTIQAGKFSARVGDEKATALSLTNGFATFSISDPDQAQASLVVEGGQLRIWNWGRFDLSVGSLKVSGDGIQIGTVVFSPLEMPKAEFRLQSTSEAPLPIGPGERATMSLAVSRMPSEVLFGADMGSIFEAILETASDSQPCTVTADLTDVDSVHVEGDVASLSNSLVLLHKLPFLGTLSRMFENPIFNDIRLAVKQPVHFKRDLQNGVELSDIDFAGRDILRLRGTISVAADGSLSGRLEVGIQTKWSELSEKNRAFATVFSREGEDFRWGTVHLSGTAQAPADDLMQQVEAALAGSSPAETGARGLEDEFQDLTR</sequence>
<evidence type="ECO:0000256" key="2">
    <source>
        <dbReference type="SAM" id="Phobius"/>
    </source>
</evidence>
<keyword evidence="4" id="KW-1185">Reference proteome</keyword>
<feature type="region of interest" description="Disordered" evidence="1">
    <location>
        <begin position="488"/>
        <end position="510"/>
    </location>
</feature>
<reference evidence="3 4" key="1">
    <citation type="submission" date="2024-02" db="EMBL/GenBank/DDBJ databases">
        <title>Haloferula sargassicola NBRC 104335.</title>
        <authorList>
            <person name="Ichikawa N."/>
            <person name="Katano-Makiyama Y."/>
            <person name="Hidaka K."/>
        </authorList>
    </citation>
    <scope>NUCLEOTIDE SEQUENCE [LARGE SCALE GENOMIC DNA]</scope>
    <source>
        <strain evidence="3 4">NBRC 104335</strain>
    </source>
</reference>
<name>A0ABP9URD2_9BACT</name>
<keyword evidence="2" id="KW-1133">Transmembrane helix</keyword>
<evidence type="ECO:0008006" key="5">
    <source>
        <dbReference type="Google" id="ProtNLM"/>
    </source>
</evidence>
<evidence type="ECO:0000313" key="3">
    <source>
        <dbReference type="EMBL" id="GAA5484106.1"/>
    </source>
</evidence>
<accession>A0ABP9URD2</accession>